<dbReference type="AlphaFoldDB" id="A0A1I7TWU3"/>
<keyword evidence="2" id="KW-1185">Reference proteome</keyword>
<organism evidence="2 3">
    <name type="scientific">Caenorhabditis tropicalis</name>
    <dbReference type="NCBI Taxonomy" id="1561998"/>
    <lineage>
        <taxon>Eukaryota</taxon>
        <taxon>Metazoa</taxon>
        <taxon>Ecdysozoa</taxon>
        <taxon>Nematoda</taxon>
        <taxon>Chromadorea</taxon>
        <taxon>Rhabditida</taxon>
        <taxon>Rhabditina</taxon>
        <taxon>Rhabditomorpha</taxon>
        <taxon>Rhabditoidea</taxon>
        <taxon>Rhabditidae</taxon>
        <taxon>Peloderinae</taxon>
        <taxon>Caenorhabditis</taxon>
    </lineage>
</organism>
<dbReference type="Proteomes" id="UP000095282">
    <property type="component" value="Unplaced"/>
</dbReference>
<name>A0A1I7TWU3_9PELO</name>
<keyword evidence="1" id="KW-1133">Transmembrane helix</keyword>
<feature type="transmembrane region" description="Helical" evidence="1">
    <location>
        <begin position="53"/>
        <end position="69"/>
    </location>
</feature>
<reference evidence="3" key="1">
    <citation type="submission" date="2016-11" db="UniProtKB">
        <authorList>
            <consortium name="WormBaseParasite"/>
        </authorList>
    </citation>
    <scope>IDENTIFICATION</scope>
</reference>
<feature type="transmembrane region" description="Helical" evidence="1">
    <location>
        <begin position="75"/>
        <end position="98"/>
    </location>
</feature>
<feature type="transmembrane region" description="Helical" evidence="1">
    <location>
        <begin position="16"/>
        <end position="33"/>
    </location>
</feature>
<dbReference type="WBParaSite" id="Csp11.Scaffold629.g12585.t1">
    <property type="protein sequence ID" value="Csp11.Scaffold629.g12585.t1"/>
    <property type="gene ID" value="Csp11.Scaffold629.g12585"/>
</dbReference>
<evidence type="ECO:0000256" key="1">
    <source>
        <dbReference type="SAM" id="Phobius"/>
    </source>
</evidence>
<evidence type="ECO:0000313" key="3">
    <source>
        <dbReference type="WBParaSite" id="Csp11.Scaffold629.g12585.t1"/>
    </source>
</evidence>
<sequence>MDPPQSVSEFSLSEDALLNLAVTSILSIVLHFVKQKTSIKLCKCGIPLDEAIVYLGLLIVVVMTTVDIVNGVNSIYINVAILFIALITIGFNSISVICSNGSEFSQVFIYHISILVYELGPRRFILKAGGVGREVNKLVEEKVKHFGTVLSLNLFLPNQR</sequence>
<evidence type="ECO:0000313" key="2">
    <source>
        <dbReference type="Proteomes" id="UP000095282"/>
    </source>
</evidence>
<keyword evidence="1" id="KW-0812">Transmembrane</keyword>
<accession>A0A1I7TWU3</accession>
<protein>
    <submittedName>
        <fullName evidence="3">Magnesium transporter</fullName>
    </submittedName>
</protein>
<keyword evidence="1" id="KW-0472">Membrane</keyword>
<proteinExistence type="predicted"/>